<dbReference type="EMBL" id="AGYT01000008">
    <property type="protein sequence ID" value="ENZ01699.1"/>
    <property type="molecule type" value="Genomic_DNA"/>
</dbReference>
<comment type="catalytic activity">
    <reaction evidence="1 7">
        <text>Hydrolysis of (1-&gt;4)-beta-linkages between N-acetylmuramic acid and N-acetyl-D-glucosamine residues in a peptidoglycan and between N-acetyl-D-glucosamine residues in chitodextrins.</text>
        <dbReference type="EC" id="3.2.1.17"/>
    </reaction>
</comment>
<evidence type="ECO:0000256" key="5">
    <source>
        <dbReference type="ARBA" id="ARBA00023200"/>
    </source>
</evidence>
<comment type="caution">
    <text evidence="9">The sequence shown here is derived from an EMBL/GenBank/DDBJ whole genome shotgun (WGS) entry which is preliminary data.</text>
</comment>
<dbReference type="HOGENOM" id="CLU_773176_0_0_9"/>
<dbReference type="GO" id="GO:0042742">
    <property type="term" value="P:defense response to bacterium"/>
    <property type="evidence" value="ECO:0007669"/>
    <property type="project" value="UniProtKB-KW"/>
</dbReference>
<proteinExistence type="inferred from homology"/>
<gene>
    <name evidence="9" type="ORF">HMPREF1092_00933</name>
</gene>
<evidence type="ECO:0000256" key="7">
    <source>
        <dbReference type="RuleBase" id="RU003788"/>
    </source>
</evidence>
<dbReference type="HAMAP" id="MF_04110">
    <property type="entry name" value="ENDOLYSIN_T4"/>
    <property type="match status" value="1"/>
</dbReference>
<keyword evidence="2 7" id="KW-0929">Antimicrobial</keyword>
<dbReference type="PANTHER" id="PTHR38107">
    <property type="match status" value="1"/>
</dbReference>
<dbReference type="SMART" id="SM00287">
    <property type="entry name" value="SH3b"/>
    <property type="match status" value="2"/>
</dbReference>
<dbReference type="Proteomes" id="UP000013097">
    <property type="component" value="Unassembled WGS sequence"/>
</dbReference>
<evidence type="ECO:0000313" key="9">
    <source>
        <dbReference type="EMBL" id="ENZ01699.1"/>
    </source>
</evidence>
<dbReference type="Pfam" id="PF00959">
    <property type="entry name" value="Phage_lysozyme"/>
    <property type="match status" value="1"/>
</dbReference>
<keyword evidence="4 7" id="KW-0378">Hydrolase</keyword>
<evidence type="ECO:0000256" key="3">
    <source>
        <dbReference type="ARBA" id="ARBA00022638"/>
    </source>
</evidence>
<dbReference type="RefSeq" id="WP_002597435.1">
    <property type="nucleotide sequence ID" value="NZ_KB850956.1"/>
</dbReference>
<dbReference type="InterPro" id="IPR023347">
    <property type="entry name" value="Lysozyme_dom_sf"/>
</dbReference>
<dbReference type="InterPro" id="IPR051018">
    <property type="entry name" value="Bacteriophage_GH24"/>
</dbReference>
<dbReference type="InterPro" id="IPR002196">
    <property type="entry name" value="Glyco_hydro_24"/>
</dbReference>
<keyword evidence="6 7" id="KW-0326">Glycosidase</keyword>
<dbReference type="PANTHER" id="PTHR38107:SF3">
    <property type="entry name" value="LYSOZYME RRRD-RELATED"/>
    <property type="match status" value="1"/>
</dbReference>
<keyword evidence="10" id="KW-1185">Reference proteome</keyword>
<dbReference type="InterPro" id="IPR033907">
    <property type="entry name" value="Endolysin_autolysin"/>
</dbReference>
<accession>N9Y0Q7</accession>
<dbReference type="GO" id="GO:0031640">
    <property type="term" value="P:killing of cells of another organism"/>
    <property type="evidence" value="ECO:0007669"/>
    <property type="project" value="UniProtKB-KW"/>
</dbReference>
<feature type="domain" description="SH3b" evidence="8">
    <location>
        <begin position="145"/>
        <end position="205"/>
    </location>
</feature>
<dbReference type="InterPro" id="IPR034690">
    <property type="entry name" value="Endolysin_T4_type"/>
</dbReference>
<organism evidence="9 10">
    <name type="scientific">Clostridium thermobutyricum</name>
    <dbReference type="NCBI Taxonomy" id="29372"/>
    <lineage>
        <taxon>Bacteria</taxon>
        <taxon>Bacillati</taxon>
        <taxon>Bacillota</taxon>
        <taxon>Clostridia</taxon>
        <taxon>Eubacteriales</taxon>
        <taxon>Clostridiaceae</taxon>
        <taxon>Clostridium</taxon>
    </lineage>
</organism>
<dbReference type="CDD" id="cd00737">
    <property type="entry name" value="lyz_endolysin_autolysin"/>
    <property type="match status" value="1"/>
</dbReference>
<evidence type="ECO:0000256" key="1">
    <source>
        <dbReference type="ARBA" id="ARBA00000632"/>
    </source>
</evidence>
<dbReference type="Gene3D" id="1.10.530.40">
    <property type="match status" value="1"/>
</dbReference>
<dbReference type="GO" id="GO:0003796">
    <property type="term" value="F:lysozyme activity"/>
    <property type="evidence" value="ECO:0007669"/>
    <property type="project" value="UniProtKB-EC"/>
</dbReference>
<dbReference type="InterPro" id="IPR023346">
    <property type="entry name" value="Lysozyme-like_dom_sf"/>
</dbReference>
<protein>
    <recommendedName>
        <fullName evidence="7">Lysozyme</fullName>
        <ecNumber evidence="7">3.2.1.17</ecNumber>
    </recommendedName>
</protein>
<dbReference type="Gene3D" id="2.30.30.40">
    <property type="entry name" value="SH3 Domains"/>
    <property type="match status" value="2"/>
</dbReference>
<keyword evidence="3 7" id="KW-0081">Bacteriolytic enzyme</keyword>
<dbReference type="SUPFAM" id="SSF53955">
    <property type="entry name" value="Lysozyme-like"/>
    <property type="match status" value="1"/>
</dbReference>
<evidence type="ECO:0000256" key="6">
    <source>
        <dbReference type="ARBA" id="ARBA00023295"/>
    </source>
</evidence>
<evidence type="ECO:0000256" key="2">
    <source>
        <dbReference type="ARBA" id="ARBA00022529"/>
    </source>
</evidence>
<dbReference type="Pfam" id="PF08239">
    <property type="entry name" value="SH3_3"/>
    <property type="match status" value="2"/>
</dbReference>
<keyword evidence="5" id="KW-1035">Host cytoplasm</keyword>
<dbReference type="PATRIC" id="fig|999411.4.peg.906"/>
<evidence type="ECO:0000259" key="8">
    <source>
        <dbReference type="SMART" id="SM00287"/>
    </source>
</evidence>
<dbReference type="GO" id="GO:0009253">
    <property type="term" value="P:peptidoglycan catabolic process"/>
    <property type="evidence" value="ECO:0007669"/>
    <property type="project" value="InterPro"/>
</dbReference>
<evidence type="ECO:0000313" key="10">
    <source>
        <dbReference type="Proteomes" id="UP000013097"/>
    </source>
</evidence>
<reference evidence="9 10" key="1">
    <citation type="submission" date="2013-01" db="EMBL/GenBank/DDBJ databases">
        <title>The Genome Sequence of Clostridium colicanis 209318.</title>
        <authorList>
            <consortium name="The Broad Institute Genome Sequencing Platform"/>
            <person name="Earl A."/>
            <person name="Ward D."/>
            <person name="Feldgarden M."/>
            <person name="Gevers D."/>
            <person name="Courvalin P."/>
            <person name="Lambert T."/>
            <person name="Walker B."/>
            <person name="Young S.K."/>
            <person name="Zeng Q."/>
            <person name="Gargeya S."/>
            <person name="Fitzgerald M."/>
            <person name="Haas B."/>
            <person name="Abouelleil A."/>
            <person name="Alvarado L."/>
            <person name="Arachchi H.M."/>
            <person name="Berlin A.M."/>
            <person name="Chapman S.B."/>
            <person name="Dewar J."/>
            <person name="Goldberg J."/>
            <person name="Griggs A."/>
            <person name="Gujja S."/>
            <person name="Hansen M."/>
            <person name="Howarth C."/>
            <person name="Imamovic A."/>
            <person name="Larimer J."/>
            <person name="McCowan C."/>
            <person name="Murphy C."/>
            <person name="Neiman D."/>
            <person name="Pearson M."/>
            <person name="Priest M."/>
            <person name="Roberts A."/>
            <person name="Saif S."/>
            <person name="Shea T."/>
            <person name="Sisk P."/>
            <person name="Sykes S."/>
            <person name="Wortman J."/>
            <person name="Nusbaum C."/>
            <person name="Birren B."/>
        </authorList>
    </citation>
    <scope>NUCLEOTIDE SEQUENCE [LARGE SCALE GENOMIC DNA]</scope>
    <source>
        <strain evidence="9 10">209318</strain>
    </source>
</reference>
<evidence type="ECO:0000256" key="4">
    <source>
        <dbReference type="ARBA" id="ARBA00022801"/>
    </source>
</evidence>
<sequence>MKSFNTKNLDNKFKLNDILNKVPLGTELYICNDGSNVWVESQPLEDDIYNLCTETLGKLLEKKNNISWGKVTARDGLHVRKQGSLEAEIINVLDYGQSVHIIGQNEEWYEIDKPCNGWVYKMYIELSKVQPLYRPIQKNQEPQIKWGRTTAEAGLNIRAEGDINAQIVSVLDYGQRFHVVGENDKWYEIDKPCNGWIYKEYTSLSNTPHTISDNLLQFTKSWEGFSATPYQDAGGNWTIGYGICTYNQRPDYTMTEAEASQQLENTLNDLASQLYEVVGEYDLNQSEFDSLVDFSYNLGLEALRSSTLLRNINACKNNSTLMEDFRMWSYCDGRPLDGLLRRRTAEAQMWLYGQYNNN</sequence>
<dbReference type="eggNOG" id="COG3772">
    <property type="taxonomic scope" value="Bacteria"/>
</dbReference>
<feature type="domain" description="SH3b" evidence="8">
    <location>
        <begin position="66"/>
        <end position="128"/>
    </location>
</feature>
<dbReference type="GO" id="GO:0016998">
    <property type="term" value="P:cell wall macromolecule catabolic process"/>
    <property type="evidence" value="ECO:0007669"/>
    <property type="project" value="InterPro"/>
</dbReference>
<dbReference type="InterPro" id="IPR003646">
    <property type="entry name" value="SH3-like_bac-type"/>
</dbReference>
<dbReference type="EC" id="3.2.1.17" evidence="7"/>
<comment type="similarity">
    <text evidence="7">Belongs to the glycosyl hydrolase 24 family.</text>
</comment>
<name>N9Y0Q7_9CLOT</name>
<dbReference type="AlphaFoldDB" id="N9Y0Q7"/>